<dbReference type="STRING" id="39966.A0A369J2U1"/>
<dbReference type="Gene3D" id="1.10.630.10">
    <property type="entry name" value="Cytochrome P450"/>
    <property type="match status" value="1"/>
</dbReference>
<dbReference type="InterPro" id="IPR002401">
    <property type="entry name" value="Cyt_P450_E_grp-I"/>
</dbReference>
<keyword evidence="7 13" id="KW-0479">Metal-binding</keyword>
<comment type="subcellular location">
    <subcellularLocation>
        <location evidence="2">Membrane</location>
    </subcellularLocation>
</comment>
<evidence type="ECO:0000256" key="1">
    <source>
        <dbReference type="ARBA" id="ARBA00001971"/>
    </source>
</evidence>
<evidence type="ECO:0000313" key="16">
    <source>
        <dbReference type="Proteomes" id="UP000076154"/>
    </source>
</evidence>
<dbReference type="EMBL" id="LUEZ02000126">
    <property type="protein sequence ID" value="RDB16349.1"/>
    <property type="molecule type" value="Genomic_DNA"/>
</dbReference>
<dbReference type="PANTHER" id="PTHR24305:SF166">
    <property type="entry name" value="CYTOCHROME P450 12A4, MITOCHONDRIAL-RELATED"/>
    <property type="match status" value="1"/>
</dbReference>
<dbReference type="AlphaFoldDB" id="A0A369J2U1"/>
<reference evidence="15" key="1">
    <citation type="submission" date="2018-04" db="EMBL/GenBank/DDBJ databases">
        <title>Whole genome sequencing of Hypsizygus marmoreus.</title>
        <authorList>
            <person name="Choi I.-G."/>
            <person name="Min B."/>
            <person name="Kim J.-G."/>
            <person name="Kim S."/>
            <person name="Oh Y.-L."/>
            <person name="Kong W.-S."/>
            <person name="Park H."/>
            <person name="Jeong J."/>
            <person name="Song E.-S."/>
        </authorList>
    </citation>
    <scope>NUCLEOTIDE SEQUENCE [LARGE SCALE GENOMIC DNA]</scope>
    <source>
        <strain evidence="15">51987-8</strain>
    </source>
</reference>
<dbReference type="InterPro" id="IPR050121">
    <property type="entry name" value="Cytochrome_P450_monoxygenase"/>
</dbReference>
<evidence type="ECO:0000256" key="5">
    <source>
        <dbReference type="ARBA" id="ARBA00022617"/>
    </source>
</evidence>
<keyword evidence="10 13" id="KW-0408">Iron</keyword>
<feature type="signal peptide" evidence="14">
    <location>
        <begin position="1"/>
        <end position="18"/>
    </location>
</feature>
<dbReference type="PRINTS" id="PR00463">
    <property type="entry name" value="EP450I"/>
</dbReference>
<evidence type="ECO:0000256" key="14">
    <source>
        <dbReference type="SAM" id="SignalP"/>
    </source>
</evidence>
<keyword evidence="8" id="KW-1133">Transmembrane helix</keyword>
<evidence type="ECO:0000256" key="7">
    <source>
        <dbReference type="ARBA" id="ARBA00022723"/>
    </source>
</evidence>
<dbReference type="Pfam" id="PF00067">
    <property type="entry name" value="p450"/>
    <property type="match status" value="1"/>
</dbReference>
<evidence type="ECO:0000256" key="9">
    <source>
        <dbReference type="ARBA" id="ARBA00023002"/>
    </source>
</evidence>
<dbReference type="OrthoDB" id="1470350at2759"/>
<evidence type="ECO:0000256" key="2">
    <source>
        <dbReference type="ARBA" id="ARBA00004370"/>
    </source>
</evidence>
<comment type="similarity">
    <text evidence="4">Belongs to the cytochrome P450 family.</text>
</comment>
<organism evidence="15 16">
    <name type="scientific">Hypsizygus marmoreus</name>
    <name type="common">White beech mushroom</name>
    <name type="synonym">Agaricus marmoreus</name>
    <dbReference type="NCBI Taxonomy" id="39966"/>
    <lineage>
        <taxon>Eukaryota</taxon>
        <taxon>Fungi</taxon>
        <taxon>Dikarya</taxon>
        <taxon>Basidiomycota</taxon>
        <taxon>Agaricomycotina</taxon>
        <taxon>Agaricomycetes</taxon>
        <taxon>Agaricomycetidae</taxon>
        <taxon>Agaricales</taxon>
        <taxon>Tricholomatineae</taxon>
        <taxon>Lyophyllaceae</taxon>
        <taxon>Hypsizygus</taxon>
    </lineage>
</organism>
<feature type="binding site" description="axial binding residue" evidence="13">
    <location>
        <position position="484"/>
    </location>
    <ligand>
        <name>heme</name>
        <dbReference type="ChEBI" id="CHEBI:30413"/>
    </ligand>
    <ligandPart>
        <name>Fe</name>
        <dbReference type="ChEBI" id="CHEBI:18248"/>
    </ligandPart>
</feature>
<dbReference type="PRINTS" id="PR00385">
    <property type="entry name" value="P450"/>
</dbReference>
<dbReference type="InterPro" id="IPR001128">
    <property type="entry name" value="Cyt_P450"/>
</dbReference>
<keyword evidence="9" id="KW-0560">Oxidoreductase</keyword>
<dbReference type="GO" id="GO:0016020">
    <property type="term" value="C:membrane"/>
    <property type="evidence" value="ECO:0007669"/>
    <property type="project" value="UniProtKB-SubCell"/>
</dbReference>
<dbReference type="GO" id="GO:0016705">
    <property type="term" value="F:oxidoreductase activity, acting on paired donors, with incorporation or reduction of molecular oxygen"/>
    <property type="evidence" value="ECO:0007669"/>
    <property type="project" value="InterPro"/>
</dbReference>
<keyword evidence="12" id="KW-0472">Membrane</keyword>
<keyword evidence="16" id="KW-1185">Reference proteome</keyword>
<dbReference type="InterPro" id="IPR036396">
    <property type="entry name" value="Cyt_P450_sf"/>
</dbReference>
<evidence type="ECO:0000256" key="11">
    <source>
        <dbReference type="ARBA" id="ARBA00023033"/>
    </source>
</evidence>
<dbReference type="InParanoid" id="A0A369J2U1"/>
<dbReference type="Proteomes" id="UP000076154">
    <property type="component" value="Unassembled WGS sequence"/>
</dbReference>
<evidence type="ECO:0000256" key="3">
    <source>
        <dbReference type="ARBA" id="ARBA00004721"/>
    </source>
</evidence>
<comment type="caution">
    <text evidence="15">The sequence shown here is derived from an EMBL/GenBank/DDBJ whole genome shotgun (WGS) entry which is preliminary data.</text>
</comment>
<keyword evidence="11" id="KW-0503">Monooxygenase</keyword>
<evidence type="ECO:0008006" key="17">
    <source>
        <dbReference type="Google" id="ProtNLM"/>
    </source>
</evidence>
<dbReference type="PANTHER" id="PTHR24305">
    <property type="entry name" value="CYTOCHROME P450"/>
    <property type="match status" value="1"/>
</dbReference>
<evidence type="ECO:0000256" key="13">
    <source>
        <dbReference type="PIRSR" id="PIRSR602401-1"/>
    </source>
</evidence>
<comment type="pathway">
    <text evidence="3">Secondary metabolite biosynthesis; terpenoid biosynthesis.</text>
</comment>
<keyword evidence="5 13" id="KW-0349">Heme</keyword>
<dbReference type="GO" id="GO:0020037">
    <property type="term" value="F:heme binding"/>
    <property type="evidence" value="ECO:0007669"/>
    <property type="project" value="InterPro"/>
</dbReference>
<dbReference type="SUPFAM" id="SSF48264">
    <property type="entry name" value="Cytochrome P450"/>
    <property type="match status" value="1"/>
</dbReference>
<evidence type="ECO:0000256" key="12">
    <source>
        <dbReference type="ARBA" id="ARBA00023136"/>
    </source>
</evidence>
<evidence type="ECO:0000256" key="4">
    <source>
        <dbReference type="ARBA" id="ARBA00010617"/>
    </source>
</evidence>
<dbReference type="GO" id="GO:0005506">
    <property type="term" value="F:iron ion binding"/>
    <property type="evidence" value="ECO:0007669"/>
    <property type="project" value="InterPro"/>
</dbReference>
<feature type="chain" id="PRO_5016935382" description="Cytochrome P450" evidence="14">
    <location>
        <begin position="19"/>
        <end position="543"/>
    </location>
</feature>
<protein>
    <recommendedName>
        <fullName evidence="17">Cytochrome P450</fullName>
    </recommendedName>
</protein>
<evidence type="ECO:0000256" key="10">
    <source>
        <dbReference type="ARBA" id="ARBA00023004"/>
    </source>
</evidence>
<dbReference type="GO" id="GO:0004497">
    <property type="term" value="F:monooxygenase activity"/>
    <property type="evidence" value="ECO:0007669"/>
    <property type="project" value="UniProtKB-KW"/>
</dbReference>
<evidence type="ECO:0000256" key="8">
    <source>
        <dbReference type="ARBA" id="ARBA00022989"/>
    </source>
</evidence>
<sequence>MSPFAVATLVCALSIVWAVRKAITITKCIQKNLTGPPRTSWITGNILQLNEPNGLDFHSHLLQYGGVAKIHGLFGDEQIYFSDPLALRHILITEEHLFPETPTFTALNKLTFGDAMSTVHGPQHKKQRKLLNPIFAPVHMRGLVPVISDLANEVAHILERDVHGGKSDIDMLDLLWRAAIETIGRVGLGCSFGDLDKEKNVSNPYSDSVKHYFPNVVKLGPLLIFLPALSRVGSPSFRRRIVELIPSTTIQTVKRLIDTMDQGSHDVLSKRKAALASGEEDVLSEKVGKGRDIIKLLLTANESVSEDDRLSEEEVIGQINLFLFASSVTTSGALARTLEKLARNPDVQERLRKELVEAQLDHGPISYDALTGLKYLHAVLKETLRLYPPVITMERTASQDVTVPLHMPVKGVDGQMISQIHVAKNQTVIIGVANCNTDPRIWGSDALMWKPDRWLEPLPESLLTAHVPGVLSNTMSFLCGPRACIGYNMALMEMKLILLALIPKFHFALSDDMVEWKLGFTQYPTVFGKGSQLPLKLSLFPVD</sequence>
<comment type="cofactor">
    <cofactor evidence="1 13">
        <name>heme</name>
        <dbReference type="ChEBI" id="CHEBI:30413"/>
    </cofactor>
</comment>
<accession>A0A369J2U1</accession>
<name>A0A369J2U1_HYPMA</name>
<keyword evidence="14" id="KW-0732">Signal</keyword>
<gene>
    <name evidence="15" type="ORF">Hypma_003056</name>
</gene>
<evidence type="ECO:0000313" key="15">
    <source>
        <dbReference type="EMBL" id="RDB16349.1"/>
    </source>
</evidence>
<keyword evidence="6" id="KW-0812">Transmembrane</keyword>
<proteinExistence type="inferred from homology"/>
<evidence type="ECO:0000256" key="6">
    <source>
        <dbReference type="ARBA" id="ARBA00022692"/>
    </source>
</evidence>